<dbReference type="Pfam" id="PF24346">
    <property type="entry name" value="DUF7507"/>
    <property type="match status" value="2"/>
</dbReference>
<dbReference type="Pfam" id="PF00353">
    <property type="entry name" value="HemolysinCabind"/>
    <property type="match status" value="2"/>
</dbReference>
<gene>
    <name evidence="5" type="ORF">LMJ30_03680</name>
</gene>
<feature type="domain" description="DUF7507" evidence="4">
    <location>
        <begin position="585"/>
        <end position="675"/>
    </location>
</feature>
<dbReference type="Gene3D" id="2.150.10.10">
    <property type="entry name" value="Serralysin-like metalloprotease, C-terminal"/>
    <property type="match status" value="1"/>
</dbReference>
<evidence type="ECO:0000313" key="6">
    <source>
        <dbReference type="Proteomes" id="UP001198701"/>
    </source>
</evidence>
<dbReference type="NCBIfam" id="TIGR01451">
    <property type="entry name" value="B_ant_repeat"/>
    <property type="match status" value="2"/>
</dbReference>
<dbReference type="PANTHER" id="PTHR38340:SF1">
    <property type="entry name" value="S-LAYER PROTEIN"/>
    <property type="match status" value="1"/>
</dbReference>
<keyword evidence="6" id="KW-1185">Reference proteome</keyword>
<dbReference type="PANTHER" id="PTHR38340">
    <property type="entry name" value="S-LAYER PROTEIN"/>
    <property type="match status" value="1"/>
</dbReference>
<dbReference type="InterPro" id="IPR018511">
    <property type="entry name" value="Hemolysin-typ_Ca-bd_CS"/>
</dbReference>
<dbReference type="InterPro" id="IPR001343">
    <property type="entry name" value="Hemolysn_Ca-bd"/>
</dbReference>
<accession>A0ABS8IQF1</accession>
<dbReference type="PRINTS" id="PR00313">
    <property type="entry name" value="CABNDNGRPT"/>
</dbReference>
<dbReference type="RefSeq" id="WP_229430985.1">
    <property type="nucleotide sequence ID" value="NZ_JAJHPV010000004.1"/>
</dbReference>
<evidence type="ECO:0000259" key="4">
    <source>
        <dbReference type="Pfam" id="PF24346"/>
    </source>
</evidence>
<dbReference type="PROSITE" id="PS00330">
    <property type="entry name" value="HEMOLYSIN_CALCIUM"/>
    <property type="match status" value="2"/>
</dbReference>
<reference evidence="5 6" key="1">
    <citation type="submission" date="2021-11" db="EMBL/GenBank/DDBJ databases">
        <authorList>
            <person name="Huq M.A."/>
        </authorList>
    </citation>
    <scope>NUCLEOTIDE SEQUENCE [LARGE SCALE GENOMIC DNA]</scope>
    <source>
        <strain evidence="5 6">MAHUQ-52</strain>
    </source>
</reference>
<evidence type="ECO:0000256" key="2">
    <source>
        <dbReference type="ARBA" id="ARBA00022525"/>
    </source>
</evidence>
<organism evidence="5 6">
    <name type="scientific">Massilia agrisoli</name>
    <dbReference type="NCBI Taxonomy" id="2892444"/>
    <lineage>
        <taxon>Bacteria</taxon>
        <taxon>Pseudomonadati</taxon>
        <taxon>Pseudomonadota</taxon>
        <taxon>Betaproteobacteria</taxon>
        <taxon>Burkholderiales</taxon>
        <taxon>Oxalobacteraceae</taxon>
        <taxon>Telluria group</taxon>
        <taxon>Massilia</taxon>
    </lineage>
</organism>
<evidence type="ECO:0000256" key="3">
    <source>
        <dbReference type="SAM" id="MobiDB-lite"/>
    </source>
</evidence>
<evidence type="ECO:0000313" key="5">
    <source>
        <dbReference type="EMBL" id="MCC6070062.1"/>
    </source>
</evidence>
<protein>
    <submittedName>
        <fullName evidence="5">DUF11 domain-containing protein</fullName>
    </submittedName>
</protein>
<name>A0ABS8IQF1_9BURK</name>
<dbReference type="InterPro" id="IPR050557">
    <property type="entry name" value="RTX_toxin/Mannuronan_C5-epim"/>
</dbReference>
<dbReference type="InterPro" id="IPR011049">
    <property type="entry name" value="Serralysin-like_metalloprot_C"/>
</dbReference>
<dbReference type="SUPFAM" id="SSF51120">
    <property type="entry name" value="beta-Roll"/>
    <property type="match status" value="1"/>
</dbReference>
<feature type="region of interest" description="Disordered" evidence="3">
    <location>
        <begin position="553"/>
        <end position="578"/>
    </location>
</feature>
<keyword evidence="2" id="KW-0964">Secreted</keyword>
<dbReference type="Gene3D" id="2.60.40.1140">
    <property type="entry name" value="Collagen-binding surface protein Cna, B-type domain"/>
    <property type="match status" value="1"/>
</dbReference>
<dbReference type="EMBL" id="JAJHPV010000004">
    <property type="protein sequence ID" value="MCC6070062.1"/>
    <property type="molecule type" value="Genomic_DNA"/>
</dbReference>
<proteinExistence type="predicted"/>
<comment type="subcellular location">
    <subcellularLocation>
        <location evidence="1">Secreted</location>
    </subcellularLocation>
</comment>
<dbReference type="InterPro" id="IPR047589">
    <property type="entry name" value="DUF11_rpt"/>
</dbReference>
<feature type="compositionally biased region" description="Polar residues" evidence="3">
    <location>
        <begin position="561"/>
        <end position="578"/>
    </location>
</feature>
<sequence length="1178" mass="120861">MAKTSIKPTVNLDQWANGAAPDEMVSSGSQADQWQNGNLGAAQAHYAEGESVPYRAVFNNLQEGAIYWVTLQWDTTKSGVHALDYINSYNDSFPAGRNETIPVPTQGVVDPLGSLSLMTAAAIPTDPMAINQESGQISLFGGATFLNYVLPGADGVFGTADDDNAPTNPYTLTGAYSGTSSTSLTLKFQYTGDGDATLGEYGSAVVAWGGHIATRADWGDGNSAAAISGSPYHTRLIGFADDNPSTAESVGNQDRSLSSAAVTFPGEITVTKQTTPDGNTTEEFDFELTRPANTVDVIGGLLDATGDGIIDGRDDGRFTDSGGEVFLVTDGSVADTAGGDGLVNSYAIIAGGLDINGSNSVTIDDKLTNLAGTGVATFMLKDGQSQTFGGLLDFGAYTVAEVGIGADWDLTSINTSRTDINGTTTNATINNPSGDQATITLAEADRWTLTYNDAFIARPGVSIAKTVSDVDGGGSAASADEAGDVITYAIAVGNTGNVALSSVSVTDQVEGYSATGATFTGGDANGNSLLDLTETWTYSATYTVLQGDLDGKGGGDSDLDNTATVTTGQTGPQQSSATVPLAYTPSLGISKTPDRTEVGANEVINYGIVVTNTGNITLTGITLADPLLANEAYASGDTDLDGKLDVGEAWNYTGSYTVSQAVVDNDGVDANGAYDGDGDVDNTATADSNETLSASASAVVPLRPAGPPSIDVEKYVSVDGGTTWIDADNPTGPVLLSGTNPQFKFVVTGDDALTLTNVVLSDSDFDLNGAAAGGSVAIGTLAPNQTYEQVFTGATFQAGQHTNTASVVGTTVLGAPVQDADDANYFGFSPITITGNPQFNFPNDLEKIQPKLQGADSFIINPLGYISWDMFTSDNMKASIDTTANFLSTYPGLTVSIQEIWNSVSIGSKASGADAIYRIYVANESDAAVALDNSHNIVEYDIVASSTDKGLIDLINADPLIGNFNSFSNIENAVGKAGNGFTTGSSPVITAGFDKIWSSTSVTGTAVNETPAPLAGIDGLGGNDAIYGRNNAAGTTEVLSGGAGADMVDGRDGRDTVSGGIGNDYLFGSLGADSISGGDGDDILFGGYGPDSLTGNAGSDTFILRMGDFETITDFDVTAGAGDTLKLWLESLDNTAASGSYVVDYDEANGILLVDGTPVVQLIGTYTEAQVLAHLVLT</sequence>
<comment type="caution">
    <text evidence="5">The sequence shown here is derived from an EMBL/GenBank/DDBJ whole genome shotgun (WGS) entry which is preliminary data.</text>
</comment>
<evidence type="ECO:0000256" key="1">
    <source>
        <dbReference type="ARBA" id="ARBA00004613"/>
    </source>
</evidence>
<dbReference type="InterPro" id="IPR055354">
    <property type="entry name" value="DUF7507"/>
</dbReference>
<feature type="domain" description="DUF7507" evidence="4">
    <location>
        <begin position="459"/>
        <end position="570"/>
    </location>
</feature>
<dbReference type="Proteomes" id="UP001198701">
    <property type="component" value="Unassembled WGS sequence"/>
</dbReference>